<evidence type="ECO:0000313" key="6">
    <source>
        <dbReference type="EMBL" id="MCE4558125.1"/>
    </source>
</evidence>
<dbReference type="InterPro" id="IPR018511">
    <property type="entry name" value="Hemolysin-typ_Ca-bd_CS"/>
</dbReference>
<feature type="compositionally biased region" description="Low complexity" evidence="4">
    <location>
        <begin position="129"/>
        <end position="144"/>
    </location>
</feature>
<feature type="compositionally biased region" description="Low complexity" evidence="4">
    <location>
        <begin position="358"/>
        <end position="373"/>
    </location>
</feature>
<dbReference type="PANTHER" id="PTHR38340">
    <property type="entry name" value="S-LAYER PROTEIN"/>
    <property type="match status" value="1"/>
</dbReference>
<evidence type="ECO:0000256" key="1">
    <source>
        <dbReference type="ARBA" id="ARBA00004613"/>
    </source>
</evidence>
<evidence type="ECO:0000256" key="4">
    <source>
        <dbReference type="SAM" id="MobiDB-lite"/>
    </source>
</evidence>
<feature type="region of interest" description="Disordered" evidence="4">
    <location>
        <begin position="98"/>
        <end position="184"/>
    </location>
</feature>
<protein>
    <recommendedName>
        <fullName evidence="5">Haemolysin-type calcium binding-related domain-containing protein</fullName>
    </recommendedName>
</protein>
<feature type="region of interest" description="Disordered" evidence="4">
    <location>
        <begin position="721"/>
        <end position="764"/>
    </location>
</feature>
<feature type="region of interest" description="Disordered" evidence="4">
    <location>
        <begin position="882"/>
        <end position="910"/>
    </location>
</feature>
<comment type="subcellular location">
    <subcellularLocation>
        <location evidence="1">Secreted</location>
    </subcellularLocation>
</comment>
<feature type="compositionally biased region" description="Low complexity" evidence="4">
    <location>
        <begin position="156"/>
        <end position="174"/>
    </location>
</feature>
<dbReference type="SUPFAM" id="SSF51120">
    <property type="entry name" value="beta-Roll"/>
    <property type="match status" value="7"/>
</dbReference>
<dbReference type="InterPro" id="IPR011049">
    <property type="entry name" value="Serralysin-like_metalloprot_C"/>
</dbReference>
<feature type="domain" description="Haemolysin-type calcium binding-related" evidence="5">
    <location>
        <begin position="18"/>
        <end position="63"/>
    </location>
</feature>
<evidence type="ECO:0000256" key="2">
    <source>
        <dbReference type="ARBA" id="ARBA00022525"/>
    </source>
</evidence>
<sequence>MIVKQAYDNYWGGNNTALELSIAGTTDKITFNGFRRADNPAGDPYNTLQRVRFDDGTEWDLATLIAKSQVFTDGDDNVRGTIADDSFSGGLGNDVISGAGGNDVIDGGPGNDTLNGDDGDDQLTGGNGNDAINGGNGNDVLAGDDGNDNLDGGYGNDTLTGGTGDDSLSGSYGDDILDGGAGNDTLQDGYGSDTILFGRGDGQDRVYFGYNTGGNVNTLQFKAGVAPADVIVRQAYDNYWGGNNTALELSIAGTTDKITFNGFRRADNPAGDPYNTLQRVRFDDGTEWDLATLIAKSQVFTDGDDNVRGTIADDSFSGGLGNDTISGAGGNDVIDGGPGNDTLNGDDGDDQLTGGNGNDAINGGNGNDVLAGDDGNDNLDGGYGNDTLTGGTGDDSLSGSYGDDILDGGAGNDTLQDGYGSDTILFGRGDGQDRVYFGYNTGGNVNTLQFKAGVAPADVIVRQAYDNYWGGNNTALELSIAGTTDKITFNGFMRSGNPAGDTYNTLQKVRFADGTEWTIADLLARLMAGTTADDNVAGTIGADEMHGGTGNDTLAGRGGDDTLYGEEGNDALYGEDGNDTLVGGAGDDRLDGGNGNNTFVFGRGDGQDTIAYGTYDYSGTRLNTLQFRADVLPGDVSVRRVYDSQSGGINGLEFAIVGTSDRITANYFFYSEDPATGYNQLQQVKFADGTTWNIAQLVTLMNAGSSANDALRGTNGVDVMTGGRGNDSLEGRGGNDQLSGGDGNDALYGEDGNDTLDGGTGNDWLDGGNGNNTFLFGRGDGQDTIAYGTYDYSGTRLNTLQFKAGVAPTDVTVRRVTGNQGSGNEAVEFAIAGTEDRITANYFFYSDNPGTGYNQLQQVRFDDGTVWNIGAILTALGQGTASEDTLRGTSGADTLNGNGGSDSLSGAAGDDRLNGGDGFDALYGEDGNDTLDGGTGNDWLDGGNGNNTFLFGRGDGQDTIA</sequence>
<keyword evidence="7" id="KW-1185">Reference proteome</keyword>
<feature type="region of interest" description="Disordered" evidence="4">
    <location>
        <begin position="312"/>
        <end position="396"/>
    </location>
</feature>
<feature type="compositionally biased region" description="Low complexity" evidence="4">
    <location>
        <begin position="385"/>
        <end position="396"/>
    </location>
</feature>
<comment type="caution">
    <text evidence="6">The sequence shown here is derived from an EMBL/GenBank/DDBJ whole genome shotgun (WGS) entry which is preliminary data.</text>
</comment>
<name>A0ABS8Y265_9BURK</name>
<feature type="domain" description="Haemolysin-type calcium binding-related" evidence="5">
    <location>
        <begin position="829"/>
        <end position="868"/>
    </location>
</feature>
<dbReference type="Gene3D" id="2.150.10.10">
    <property type="entry name" value="Serralysin-like metalloprotease, C-terminal"/>
    <property type="match status" value="8"/>
</dbReference>
<feature type="domain" description="Haemolysin-type calcium binding-related" evidence="5">
    <location>
        <begin position="247"/>
        <end position="292"/>
    </location>
</feature>
<dbReference type="PROSITE" id="PS00330">
    <property type="entry name" value="HEMOLYSIN_CALCIUM"/>
    <property type="match status" value="5"/>
</dbReference>
<feature type="domain" description="Haemolysin-type calcium binding-related" evidence="5">
    <location>
        <begin position="652"/>
        <end position="696"/>
    </location>
</feature>
<dbReference type="PANTHER" id="PTHR38340:SF1">
    <property type="entry name" value="S-LAYER PROTEIN"/>
    <property type="match status" value="1"/>
</dbReference>
<dbReference type="InterPro" id="IPR010566">
    <property type="entry name" value="Haemolys_ca-bd"/>
</dbReference>
<dbReference type="Proteomes" id="UP001200741">
    <property type="component" value="Unassembled WGS sequence"/>
</dbReference>
<dbReference type="Pfam" id="PF06594">
    <property type="entry name" value="HCBP_related"/>
    <property type="match status" value="5"/>
</dbReference>
<dbReference type="InterPro" id="IPR001343">
    <property type="entry name" value="Hemolysn_Ca-bd"/>
</dbReference>
<dbReference type="Pfam" id="PF00353">
    <property type="entry name" value="HemolysinCabind"/>
    <property type="match status" value="12"/>
</dbReference>
<feature type="non-terminal residue" evidence="6">
    <location>
        <position position="961"/>
    </location>
</feature>
<evidence type="ECO:0000259" key="5">
    <source>
        <dbReference type="Pfam" id="PF06594"/>
    </source>
</evidence>
<feature type="compositionally biased region" description="Polar residues" evidence="4">
    <location>
        <begin position="882"/>
        <end position="893"/>
    </location>
</feature>
<proteinExistence type="predicted"/>
<feature type="domain" description="Haemolysin-type calcium binding-related" evidence="5">
    <location>
        <begin position="476"/>
        <end position="521"/>
    </location>
</feature>
<gene>
    <name evidence="6" type="ORF">LXT13_27455</name>
</gene>
<organism evidence="6 7">
    <name type="scientific">Pelomonas cellulosilytica</name>
    <dbReference type="NCBI Taxonomy" id="2906762"/>
    <lineage>
        <taxon>Bacteria</taxon>
        <taxon>Pseudomonadati</taxon>
        <taxon>Pseudomonadota</taxon>
        <taxon>Betaproteobacteria</taxon>
        <taxon>Burkholderiales</taxon>
        <taxon>Sphaerotilaceae</taxon>
        <taxon>Roseateles</taxon>
    </lineage>
</organism>
<evidence type="ECO:0000256" key="3">
    <source>
        <dbReference type="ARBA" id="ARBA00022837"/>
    </source>
</evidence>
<dbReference type="InterPro" id="IPR050557">
    <property type="entry name" value="RTX_toxin/Mannuronan_C5-epim"/>
</dbReference>
<accession>A0ABS8Y265</accession>
<reference evidence="6 7" key="1">
    <citation type="submission" date="2021-12" db="EMBL/GenBank/DDBJ databases">
        <title>Genome seq of P8.</title>
        <authorList>
            <person name="Seo T."/>
        </authorList>
    </citation>
    <scope>NUCLEOTIDE SEQUENCE [LARGE SCALE GENOMIC DNA]</scope>
    <source>
        <strain evidence="6 7">P8</strain>
    </source>
</reference>
<keyword evidence="3" id="KW-0106">Calcium</keyword>
<evidence type="ECO:0000313" key="7">
    <source>
        <dbReference type="Proteomes" id="UP001200741"/>
    </source>
</evidence>
<dbReference type="EMBL" id="JAJTWU010000017">
    <property type="protein sequence ID" value="MCE4558125.1"/>
    <property type="molecule type" value="Genomic_DNA"/>
</dbReference>
<dbReference type="PRINTS" id="PR00313">
    <property type="entry name" value="CABNDNGRPT"/>
</dbReference>
<keyword evidence="2" id="KW-0964">Secreted</keyword>